<proteinExistence type="predicted"/>
<keyword evidence="1" id="KW-0812">Transmembrane</keyword>
<name>A0A9P0IWX0_APHGO</name>
<evidence type="ECO:0000313" key="2">
    <source>
        <dbReference type="EMBL" id="CAH1715087.1"/>
    </source>
</evidence>
<protein>
    <submittedName>
        <fullName evidence="2">Uncharacterized protein</fullName>
    </submittedName>
</protein>
<dbReference type="AlphaFoldDB" id="A0A9P0IWX0"/>
<keyword evidence="1" id="KW-0472">Membrane</keyword>
<reference evidence="2" key="2">
    <citation type="submission" date="2022-10" db="EMBL/GenBank/DDBJ databases">
        <authorList>
            <consortium name="ENA_rothamsted_submissions"/>
            <consortium name="culmorum"/>
            <person name="King R."/>
        </authorList>
    </citation>
    <scope>NUCLEOTIDE SEQUENCE</scope>
</reference>
<sequence>MNLNYFQLSIKSFILIFFICEIKYCFVSAWKFNIETATAIASEDPSTAAKNIVTGAGVAVTAAAVGVCATNFWNPIGMIACAGLGIAGVTAAIAGPAYVAPDWRYVNCSSEEYRSRAIHLISLIPESKRTKSNKFDIILYLNNYCGMQCSYPTRIKPVGGDRCSDGLVNGKVAEQYYKTWKEVLGERDGIEFKDEVFNTFDYSELRCKFSDQINCHYSIF</sequence>
<keyword evidence="3" id="KW-1185">Reference proteome</keyword>
<feature type="transmembrane region" description="Helical" evidence="1">
    <location>
        <begin position="52"/>
        <end position="72"/>
    </location>
</feature>
<dbReference type="EMBL" id="OU899034">
    <property type="protein sequence ID" value="CAH1715087.1"/>
    <property type="molecule type" value="Genomic_DNA"/>
</dbReference>
<organism evidence="2 3">
    <name type="scientific">Aphis gossypii</name>
    <name type="common">Cotton aphid</name>
    <dbReference type="NCBI Taxonomy" id="80765"/>
    <lineage>
        <taxon>Eukaryota</taxon>
        <taxon>Metazoa</taxon>
        <taxon>Ecdysozoa</taxon>
        <taxon>Arthropoda</taxon>
        <taxon>Hexapoda</taxon>
        <taxon>Insecta</taxon>
        <taxon>Pterygota</taxon>
        <taxon>Neoptera</taxon>
        <taxon>Paraneoptera</taxon>
        <taxon>Hemiptera</taxon>
        <taxon>Sternorrhyncha</taxon>
        <taxon>Aphidomorpha</taxon>
        <taxon>Aphidoidea</taxon>
        <taxon>Aphididae</taxon>
        <taxon>Aphidini</taxon>
        <taxon>Aphis</taxon>
        <taxon>Aphis</taxon>
    </lineage>
</organism>
<feature type="transmembrane region" description="Helical" evidence="1">
    <location>
        <begin position="79"/>
        <end position="99"/>
    </location>
</feature>
<gene>
    <name evidence="2" type="ORF">APHIGO_LOCUS3039</name>
</gene>
<feature type="transmembrane region" description="Helical" evidence="1">
    <location>
        <begin position="12"/>
        <end position="32"/>
    </location>
</feature>
<dbReference type="Proteomes" id="UP001154329">
    <property type="component" value="Chromosome 1"/>
</dbReference>
<reference evidence="2" key="1">
    <citation type="submission" date="2022-02" db="EMBL/GenBank/DDBJ databases">
        <authorList>
            <person name="King R."/>
        </authorList>
    </citation>
    <scope>NUCLEOTIDE SEQUENCE</scope>
</reference>
<evidence type="ECO:0000313" key="3">
    <source>
        <dbReference type="Proteomes" id="UP001154329"/>
    </source>
</evidence>
<accession>A0A9P0IWX0</accession>
<keyword evidence="1" id="KW-1133">Transmembrane helix</keyword>
<evidence type="ECO:0000256" key="1">
    <source>
        <dbReference type="SAM" id="Phobius"/>
    </source>
</evidence>